<gene>
    <name evidence="2" type="ORF">LCGC14_1640530</name>
</gene>
<reference evidence="2" key="1">
    <citation type="journal article" date="2015" name="Nature">
        <title>Complex archaea that bridge the gap between prokaryotes and eukaryotes.</title>
        <authorList>
            <person name="Spang A."/>
            <person name="Saw J.H."/>
            <person name="Jorgensen S.L."/>
            <person name="Zaremba-Niedzwiedzka K."/>
            <person name="Martijn J."/>
            <person name="Lind A.E."/>
            <person name="van Eijk R."/>
            <person name="Schleper C."/>
            <person name="Guy L."/>
            <person name="Ettema T.J."/>
        </authorList>
    </citation>
    <scope>NUCLEOTIDE SEQUENCE</scope>
</reference>
<name>A0A0F9IM80_9ZZZZ</name>
<evidence type="ECO:0000313" key="2">
    <source>
        <dbReference type="EMBL" id="KKM20929.1"/>
    </source>
</evidence>
<comment type="caution">
    <text evidence="2">The sequence shown here is derived from an EMBL/GenBank/DDBJ whole genome shotgun (WGS) entry which is preliminary data.</text>
</comment>
<protein>
    <submittedName>
        <fullName evidence="2">Uncharacterized protein</fullName>
    </submittedName>
</protein>
<keyword evidence="1" id="KW-0812">Transmembrane</keyword>
<keyword evidence="1" id="KW-0472">Membrane</keyword>
<proteinExistence type="predicted"/>
<organism evidence="2">
    <name type="scientific">marine sediment metagenome</name>
    <dbReference type="NCBI Taxonomy" id="412755"/>
    <lineage>
        <taxon>unclassified sequences</taxon>
        <taxon>metagenomes</taxon>
        <taxon>ecological metagenomes</taxon>
    </lineage>
</organism>
<accession>A0A0F9IM80</accession>
<dbReference type="EMBL" id="LAZR01013667">
    <property type="protein sequence ID" value="KKM20929.1"/>
    <property type="molecule type" value="Genomic_DNA"/>
</dbReference>
<keyword evidence="1" id="KW-1133">Transmembrane helix</keyword>
<dbReference type="AlphaFoldDB" id="A0A0F9IM80"/>
<feature type="transmembrane region" description="Helical" evidence="1">
    <location>
        <begin position="45"/>
        <end position="63"/>
    </location>
</feature>
<evidence type="ECO:0000256" key="1">
    <source>
        <dbReference type="SAM" id="Phobius"/>
    </source>
</evidence>
<sequence>MFRKVTGSSDTPITDSISRGVIGAALMEVLVLIARKTDLLTAEDVADFAAIVVLAASILWGLWDRFGRPRLPSA</sequence>